<feature type="transmembrane region" description="Helical" evidence="3">
    <location>
        <begin position="28"/>
        <end position="50"/>
    </location>
</feature>
<dbReference type="Gene3D" id="3.30.1520.10">
    <property type="entry name" value="Phox-like domain"/>
    <property type="match status" value="1"/>
</dbReference>
<keyword evidence="3" id="KW-0812">Transmembrane</keyword>
<dbReference type="RefSeq" id="XP_018331770.1">
    <property type="nucleotide sequence ID" value="XM_018476268.1"/>
</dbReference>
<dbReference type="CDD" id="cd08720">
    <property type="entry name" value="RGS_SNX25"/>
    <property type="match status" value="1"/>
</dbReference>
<dbReference type="STRING" id="224129.A0A1W4XHD4"/>
<dbReference type="SUPFAM" id="SSF48097">
    <property type="entry name" value="Regulator of G-protein signaling, RGS"/>
    <property type="match status" value="1"/>
</dbReference>
<accession>A0A1W4XHD4</accession>
<gene>
    <name evidence="8" type="primary">LOC108741452</name>
</gene>
<evidence type="ECO:0000256" key="1">
    <source>
        <dbReference type="ARBA" id="ARBA00010883"/>
    </source>
</evidence>
<feature type="domain" description="PXA" evidence="6">
    <location>
        <begin position="94"/>
        <end position="261"/>
    </location>
</feature>
<reference evidence="8" key="1">
    <citation type="submission" date="2025-08" db="UniProtKB">
        <authorList>
            <consortium name="RefSeq"/>
        </authorList>
    </citation>
    <scope>IDENTIFICATION</scope>
    <source>
        <tissue evidence="8">Entire body</tissue>
    </source>
</reference>
<dbReference type="PANTHER" id="PTHR22775">
    <property type="entry name" value="SORTING NEXIN"/>
    <property type="match status" value="1"/>
</dbReference>
<dbReference type="PROSITE" id="PS51207">
    <property type="entry name" value="PXA"/>
    <property type="match status" value="1"/>
</dbReference>
<dbReference type="GeneID" id="108741452"/>
<keyword evidence="2" id="KW-0175">Coiled coil</keyword>
<dbReference type="Pfam" id="PF00615">
    <property type="entry name" value="RGS"/>
    <property type="match status" value="1"/>
</dbReference>
<evidence type="ECO:0000256" key="2">
    <source>
        <dbReference type="SAM" id="Coils"/>
    </source>
</evidence>
<evidence type="ECO:0000259" key="5">
    <source>
        <dbReference type="PROSITE" id="PS50195"/>
    </source>
</evidence>
<keyword evidence="3" id="KW-0472">Membrane</keyword>
<dbReference type="InterPro" id="IPR013937">
    <property type="entry name" value="Sorting_nexin_C"/>
</dbReference>
<dbReference type="KEGG" id="apln:108741452"/>
<protein>
    <submittedName>
        <fullName evidence="8">Sorting nexin-25 isoform X1</fullName>
    </submittedName>
</protein>
<dbReference type="Proteomes" id="UP000192223">
    <property type="component" value="Unplaced"/>
</dbReference>
<comment type="similarity">
    <text evidence="1">Belongs to the sorting nexin family.</text>
</comment>
<feature type="coiled-coil region" evidence="2">
    <location>
        <begin position="539"/>
        <end position="590"/>
    </location>
</feature>
<dbReference type="SUPFAM" id="SSF64268">
    <property type="entry name" value="PX domain"/>
    <property type="match status" value="1"/>
</dbReference>
<name>A0A1W4XHD4_AGRPL</name>
<dbReference type="PROSITE" id="PS51257">
    <property type="entry name" value="PROKAR_LIPOPROTEIN"/>
    <property type="match status" value="1"/>
</dbReference>
<dbReference type="CTD" id="31704"/>
<dbReference type="AlphaFoldDB" id="A0A1W4XHD4"/>
<dbReference type="PANTHER" id="PTHR22775:SF48">
    <property type="entry name" value="SORTING NEXIN-25"/>
    <property type="match status" value="1"/>
</dbReference>
<evidence type="ECO:0000259" key="4">
    <source>
        <dbReference type="PROSITE" id="PS50132"/>
    </source>
</evidence>
<dbReference type="SMART" id="SM00313">
    <property type="entry name" value="PXA"/>
    <property type="match status" value="1"/>
</dbReference>
<feature type="domain" description="PX" evidence="5">
    <location>
        <begin position="602"/>
        <end position="726"/>
    </location>
</feature>
<evidence type="ECO:0000256" key="3">
    <source>
        <dbReference type="SAM" id="Phobius"/>
    </source>
</evidence>
<organism evidence="7 8">
    <name type="scientific">Agrilus planipennis</name>
    <name type="common">Emerald ash borer</name>
    <name type="synonym">Agrilus marcopoli</name>
    <dbReference type="NCBI Taxonomy" id="224129"/>
    <lineage>
        <taxon>Eukaryota</taxon>
        <taxon>Metazoa</taxon>
        <taxon>Ecdysozoa</taxon>
        <taxon>Arthropoda</taxon>
        <taxon>Hexapoda</taxon>
        <taxon>Insecta</taxon>
        <taxon>Pterygota</taxon>
        <taxon>Neoptera</taxon>
        <taxon>Endopterygota</taxon>
        <taxon>Coleoptera</taxon>
        <taxon>Polyphaga</taxon>
        <taxon>Elateriformia</taxon>
        <taxon>Buprestoidea</taxon>
        <taxon>Buprestidae</taxon>
        <taxon>Agrilinae</taxon>
        <taxon>Agrilus</taxon>
    </lineage>
</organism>
<dbReference type="InterPro" id="IPR037899">
    <property type="entry name" value="SNX25_PX"/>
</dbReference>
<dbReference type="InterPro" id="IPR003114">
    <property type="entry name" value="Phox_assoc"/>
</dbReference>
<dbReference type="PROSITE" id="PS50195">
    <property type="entry name" value="PX"/>
    <property type="match status" value="1"/>
</dbReference>
<dbReference type="Pfam" id="PF00787">
    <property type="entry name" value="PX"/>
    <property type="match status" value="1"/>
</dbReference>
<dbReference type="InterPro" id="IPR001683">
    <property type="entry name" value="PX_dom"/>
</dbReference>
<evidence type="ECO:0000313" key="8">
    <source>
        <dbReference type="RefSeq" id="XP_018331770.1"/>
    </source>
</evidence>
<dbReference type="SMART" id="SM00315">
    <property type="entry name" value="RGS"/>
    <property type="match status" value="1"/>
</dbReference>
<dbReference type="OrthoDB" id="120967at2759"/>
<keyword evidence="3" id="KW-1133">Transmembrane helix</keyword>
<keyword evidence="7" id="KW-1185">Reference proteome</keyword>
<dbReference type="InParanoid" id="A0A1W4XHD4"/>
<dbReference type="CDD" id="cd06878">
    <property type="entry name" value="PX_SNX25"/>
    <property type="match status" value="1"/>
</dbReference>
<dbReference type="InterPro" id="IPR036305">
    <property type="entry name" value="RGS_sf"/>
</dbReference>
<dbReference type="InterPro" id="IPR044926">
    <property type="entry name" value="RGS_subdomain_2"/>
</dbReference>
<dbReference type="Pfam" id="PF08628">
    <property type="entry name" value="Nexin_C"/>
    <property type="match status" value="1"/>
</dbReference>
<dbReference type="Gene3D" id="1.10.167.10">
    <property type="entry name" value="Regulator of G-protein Signalling 4, domain 2"/>
    <property type="match status" value="1"/>
</dbReference>
<dbReference type="InterPro" id="IPR016137">
    <property type="entry name" value="RGS"/>
</dbReference>
<dbReference type="InterPro" id="IPR036871">
    <property type="entry name" value="PX_dom_sf"/>
</dbReference>
<dbReference type="GO" id="GO:0035091">
    <property type="term" value="F:phosphatidylinositol binding"/>
    <property type="evidence" value="ECO:0007669"/>
    <property type="project" value="InterPro"/>
</dbReference>
<feature type="domain" description="RGS" evidence="4">
    <location>
        <begin position="380"/>
        <end position="495"/>
    </location>
</feature>
<evidence type="ECO:0000259" key="6">
    <source>
        <dbReference type="PROSITE" id="PS51207"/>
    </source>
</evidence>
<evidence type="ECO:0000313" key="7">
    <source>
        <dbReference type="Proteomes" id="UP000192223"/>
    </source>
</evidence>
<dbReference type="PROSITE" id="PS50132">
    <property type="entry name" value="RGS"/>
    <property type="match status" value="1"/>
</dbReference>
<proteinExistence type="inferred from homology"/>
<dbReference type="Pfam" id="PF02194">
    <property type="entry name" value="PXA"/>
    <property type="match status" value="1"/>
</dbReference>
<sequence>MNKSIIIVIGLSALSLTCFPLCLSIVCMLVLTACIAILAVYCIVWIHIMLSSPHKTGTGNENIMKELENFRSNLMHNGSLEIESPQSHLPVIFGRTVDSVLHQLLDYIVRDFILVYLKDYAYKPKPLTDTIKEDLWGSVQILSERISRVDHVKLIACDMVNKITLHFEKIRAGESLVIASKHLPLFSVSPHLVSEEKELSYLRNVSELLIMFLLPRSYSLSPSKYLVRELLTCKVLKPFIDTITDPDYFNQNVVVYIETQRSAAAMHKKTFEYANSFEDFLKLIQKTNDLELLKRIRYDIVTKIMQATTLQNLKRAKGFDPDIEKSTSGGINKSEVNAAKKLKRYISQLTYAKGECEKRMKDLGWDLNYHIQNDNRNILPLMSILEHVLGRKYFSQFLETVASQGLIGYWSSVEELRTAPRKNWHQLGAEIFYTFIRNPTAEIKVDKSTRKRMEAFLLGDKGPEVFYEVQEQVVKTLEDKYYQPFVISDFYKQMLSAMANDEAVSEVDSSVPYGDIVTCVDSGGKESGLHVEEYSGYAKRKLDQLQEKLSNKKQALQALKSSLKPESRVLTMLEREVEWLEGEQRQLEAHINRTETWGENLGKWRAIVQSADITEEKEPPLFVIVVHVLEKDLSDEDDGISTGWVVSRTLPQFQELHRKLRPLCSDVRNLELPSHTFKFLFGKTDKNSLDKAKVLIQRYLDFILEDDRLNQSEAVYSFLSPSSEHLKHTSYSPKKSKFSFSTLFKSSSSTSAEQSSRETSLFKESEDEDISQCLDASGLIDSSENTKTNGHFSKFEDRDTIAEPLYTLMSEIFNMQGVFKYLRKTLIAFVQVTYGRTINRQILDTISWCFSEQMLLYYISLILKSWWPSGTLAPKAPIRSEEEKLATQKEAREEFVSNVPEILITLVGANAAKSGAQKVFDTLQNKAMNKQLFYVSKLCYIYSRHSMSTLKKHWSIQIL</sequence>
<dbReference type="FunCoup" id="A0A1W4XHD4">
    <property type="interactions" value="1217"/>
</dbReference>